<gene>
    <name evidence="2" type="ORF">SAMN05444368_1647</name>
</gene>
<dbReference type="EMBL" id="FSQZ01000001">
    <property type="protein sequence ID" value="SIN74257.1"/>
    <property type="molecule type" value="Genomic_DNA"/>
</dbReference>
<keyword evidence="1" id="KW-0472">Membrane</keyword>
<evidence type="ECO:0000256" key="1">
    <source>
        <dbReference type="SAM" id="Phobius"/>
    </source>
</evidence>
<dbReference type="RefSeq" id="WP_074199868.1">
    <property type="nucleotide sequence ID" value="NZ_FSQZ01000001.1"/>
</dbReference>
<comment type="caution">
    <text evidence="2">The sequence shown here is derived from an EMBL/GenBank/DDBJ whole genome shotgun (WGS) entry which is preliminary data.</text>
</comment>
<name>A0ABY1JEP7_9BACT</name>
<proteinExistence type="predicted"/>
<keyword evidence="1" id="KW-1133">Transmembrane helix</keyword>
<feature type="transmembrane region" description="Helical" evidence="1">
    <location>
        <begin position="7"/>
        <end position="25"/>
    </location>
</feature>
<organism evidence="2 3">
    <name type="scientific">Acetomicrobium flavidum</name>
    <dbReference type="NCBI Taxonomy" id="49896"/>
    <lineage>
        <taxon>Bacteria</taxon>
        <taxon>Thermotogati</taxon>
        <taxon>Synergistota</taxon>
        <taxon>Synergistia</taxon>
        <taxon>Synergistales</taxon>
        <taxon>Acetomicrobiaceae</taxon>
        <taxon>Acetomicrobium</taxon>
    </lineage>
</organism>
<reference evidence="2 3" key="1">
    <citation type="submission" date="2016-11" db="EMBL/GenBank/DDBJ databases">
        <authorList>
            <person name="Varghese N."/>
            <person name="Submissions S."/>
        </authorList>
    </citation>
    <scope>NUCLEOTIDE SEQUENCE [LARGE SCALE GENOMIC DNA]</scope>
    <source>
        <strain evidence="2 3">DSM 20664</strain>
    </source>
</reference>
<keyword evidence="1" id="KW-0812">Transmembrane</keyword>
<keyword evidence="3" id="KW-1185">Reference proteome</keyword>
<protein>
    <recommendedName>
        <fullName evidence="4">LPS export ABC transporter periplasmic protein LptC</fullName>
    </recommendedName>
</protein>
<evidence type="ECO:0008006" key="4">
    <source>
        <dbReference type="Google" id="ProtNLM"/>
    </source>
</evidence>
<evidence type="ECO:0000313" key="2">
    <source>
        <dbReference type="EMBL" id="SIN74257.1"/>
    </source>
</evidence>
<dbReference type="Proteomes" id="UP000185093">
    <property type="component" value="Unassembled WGS sequence"/>
</dbReference>
<sequence>MSGKRRKYLIASVALLVGLFIAFLIRDLRLSSVDSDEEKVTFVVEKVHYKNIIDHDVYVIDAEKGIRSSDEYILDDVYIIIETEDGKIWNVKAAQGSTPDTSGGIVTLKQATGVTKVNEEEFHWQSPEVQWNPNDKLFFFDEGIRVLGESVEVESKKGQVHLSGEMYLSGGARVIYKAPKE</sequence>
<accession>A0ABY1JEP7</accession>
<evidence type="ECO:0000313" key="3">
    <source>
        <dbReference type="Proteomes" id="UP000185093"/>
    </source>
</evidence>